<reference evidence="2" key="1">
    <citation type="submission" date="2020-11" db="EMBL/GenBank/DDBJ databases">
        <authorList>
            <consortium name="DOE Joint Genome Institute"/>
            <person name="Ahrendt S."/>
            <person name="Riley R."/>
            <person name="Andreopoulos W."/>
            <person name="Labutti K."/>
            <person name="Pangilinan J."/>
            <person name="Ruiz-Duenas F.J."/>
            <person name="Barrasa J.M."/>
            <person name="Sanchez-Garcia M."/>
            <person name="Camarero S."/>
            <person name="Miyauchi S."/>
            <person name="Serrano A."/>
            <person name="Linde D."/>
            <person name="Babiker R."/>
            <person name="Drula E."/>
            <person name="Ayuso-Fernandez I."/>
            <person name="Pacheco R."/>
            <person name="Padilla G."/>
            <person name="Ferreira P."/>
            <person name="Barriuso J."/>
            <person name="Kellner H."/>
            <person name="Castanera R."/>
            <person name="Alfaro M."/>
            <person name="Ramirez L."/>
            <person name="Pisabarro A.G."/>
            <person name="Kuo A."/>
            <person name="Tritt A."/>
            <person name="Lipzen A."/>
            <person name="He G."/>
            <person name="Yan M."/>
            <person name="Ng V."/>
            <person name="Cullen D."/>
            <person name="Martin F."/>
            <person name="Rosso M.-N."/>
            <person name="Henrissat B."/>
            <person name="Hibbett D."/>
            <person name="Martinez A.T."/>
            <person name="Grigoriev I.V."/>
        </authorList>
    </citation>
    <scope>NUCLEOTIDE SEQUENCE</scope>
    <source>
        <strain evidence="2">AH 40177</strain>
    </source>
</reference>
<name>A0A9P5U515_9AGAR</name>
<comment type="caution">
    <text evidence="2">The sequence shown here is derived from an EMBL/GenBank/DDBJ whole genome shotgun (WGS) entry which is preliminary data.</text>
</comment>
<gene>
    <name evidence="2" type="ORF">BDP27DRAFT_1227781</name>
</gene>
<keyword evidence="3" id="KW-1185">Reference proteome</keyword>
<dbReference type="OrthoDB" id="2730162at2759"/>
<evidence type="ECO:0000313" key="2">
    <source>
        <dbReference type="EMBL" id="KAF9066227.1"/>
    </source>
</evidence>
<evidence type="ECO:0000256" key="1">
    <source>
        <dbReference type="SAM" id="MobiDB-lite"/>
    </source>
</evidence>
<evidence type="ECO:0000313" key="3">
    <source>
        <dbReference type="Proteomes" id="UP000772434"/>
    </source>
</evidence>
<feature type="region of interest" description="Disordered" evidence="1">
    <location>
        <begin position="179"/>
        <end position="204"/>
    </location>
</feature>
<accession>A0A9P5U515</accession>
<dbReference type="Proteomes" id="UP000772434">
    <property type="component" value="Unassembled WGS sequence"/>
</dbReference>
<feature type="non-terminal residue" evidence="2">
    <location>
        <position position="1"/>
    </location>
</feature>
<dbReference type="AlphaFoldDB" id="A0A9P5U515"/>
<organism evidence="2 3">
    <name type="scientific">Rhodocollybia butyracea</name>
    <dbReference type="NCBI Taxonomy" id="206335"/>
    <lineage>
        <taxon>Eukaryota</taxon>
        <taxon>Fungi</taxon>
        <taxon>Dikarya</taxon>
        <taxon>Basidiomycota</taxon>
        <taxon>Agaricomycotina</taxon>
        <taxon>Agaricomycetes</taxon>
        <taxon>Agaricomycetidae</taxon>
        <taxon>Agaricales</taxon>
        <taxon>Marasmiineae</taxon>
        <taxon>Omphalotaceae</taxon>
        <taxon>Rhodocollybia</taxon>
    </lineage>
</organism>
<protein>
    <submittedName>
        <fullName evidence="2">Uncharacterized protein</fullName>
    </submittedName>
</protein>
<dbReference type="EMBL" id="JADNRY010000090">
    <property type="protein sequence ID" value="KAF9066227.1"/>
    <property type="molecule type" value="Genomic_DNA"/>
</dbReference>
<proteinExistence type="predicted"/>
<sequence length="204" mass="22602">YKSSSVFALFWNIVNSIGPQAVVSDLENLVKKHNLYKMDPEIAGGGTQKTYTIDVDAGLPLVFRNADLSLPSGQSIARSCFDLHNTRYVHRENQPHDWASSWTTFRDHSMNYAGGHFYLCEYGIRIRGGSKLRFGSRANGMPPAYRDWNLDPLLQCGLAIVASARLPAPFKTFHEGKMSEAEMKVQSTTSEEAGLDGNTEDAAP</sequence>